<evidence type="ECO:0000313" key="1">
    <source>
        <dbReference type="EMBL" id="PIO70041.1"/>
    </source>
</evidence>
<evidence type="ECO:0000313" key="2">
    <source>
        <dbReference type="Proteomes" id="UP000230423"/>
    </source>
</evidence>
<dbReference type="GO" id="GO:0031146">
    <property type="term" value="P:SCF-dependent proteasomal ubiquitin-dependent protein catabolic process"/>
    <property type="evidence" value="ECO:0007669"/>
    <property type="project" value="TreeGrafter"/>
</dbReference>
<dbReference type="GO" id="GO:0019005">
    <property type="term" value="C:SCF ubiquitin ligase complex"/>
    <property type="evidence" value="ECO:0007669"/>
    <property type="project" value="TreeGrafter"/>
</dbReference>
<dbReference type="Proteomes" id="UP000230423">
    <property type="component" value="Unassembled WGS sequence"/>
</dbReference>
<dbReference type="Pfam" id="PF13516">
    <property type="entry name" value="LRR_6"/>
    <property type="match status" value="1"/>
</dbReference>
<protein>
    <submittedName>
        <fullName evidence="1">Leucine Rich repeat-containing domain protein</fullName>
    </submittedName>
</protein>
<dbReference type="EMBL" id="KZ346420">
    <property type="protein sequence ID" value="PIO70041.1"/>
    <property type="molecule type" value="Genomic_DNA"/>
</dbReference>
<keyword evidence="2" id="KW-1185">Reference proteome</keyword>
<sequence>MEGQNMGSDAPTICYAIGQNSTLTRLDLSMTVGINAICARLICQGCVVLQHLNLSWSSLDHETVLAFCSNLPYTVTRLNMAGTLNKTALDDIAVEKLITSCPNLKELDLSDNICVTERGLQAINTLLQLESLSLNRCYGIPPMNFLLCGHLCVLNVFGCITDTGLLALRNGLPETNVNGDVFNYIAKPTVPPAVTSIWGQRTKDFY</sequence>
<dbReference type="OrthoDB" id="2095648at2759"/>
<dbReference type="PANTHER" id="PTHR13318">
    <property type="entry name" value="PARTNER OF PAIRED, ISOFORM B-RELATED"/>
    <property type="match status" value="1"/>
</dbReference>
<name>A0A2G9UIG9_TELCI</name>
<dbReference type="SUPFAM" id="SSF52047">
    <property type="entry name" value="RNI-like"/>
    <property type="match status" value="1"/>
</dbReference>
<reference evidence="1 2" key="1">
    <citation type="submission" date="2015-09" db="EMBL/GenBank/DDBJ databases">
        <title>Draft genome of the parasitic nematode Teladorsagia circumcincta isolate WARC Sus (inbred).</title>
        <authorList>
            <person name="Mitreva M."/>
        </authorList>
    </citation>
    <scope>NUCLEOTIDE SEQUENCE [LARGE SCALE GENOMIC DNA]</scope>
    <source>
        <strain evidence="1 2">S</strain>
    </source>
</reference>
<dbReference type="SMART" id="SM00367">
    <property type="entry name" value="LRR_CC"/>
    <property type="match status" value="3"/>
</dbReference>
<accession>A0A2G9UIG9</accession>
<gene>
    <name evidence="1" type="ORF">TELCIR_08120</name>
</gene>
<dbReference type="InterPro" id="IPR006553">
    <property type="entry name" value="Leu-rich_rpt_Cys-con_subtyp"/>
</dbReference>
<proteinExistence type="predicted"/>
<dbReference type="Gene3D" id="3.80.10.10">
    <property type="entry name" value="Ribonuclease Inhibitor"/>
    <property type="match status" value="1"/>
</dbReference>
<dbReference type="InterPro" id="IPR001611">
    <property type="entry name" value="Leu-rich_rpt"/>
</dbReference>
<organism evidence="1 2">
    <name type="scientific">Teladorsagia circumcincta</name>
    <name type="common">Brown stomach worm</name>
    <name type="synonym">Ostertagia circumcincta</name>
    <dbReference type="NCBI Taxonomy" id="45464"/>
    <lineage>
        <taxon>Eukaryota</taxon>
        <taxon>Metazoa</taxon>
        <taxon>Ecdysozoa</taxon>
        <taxon>Nematoda</taxon>
        <taxon>Chromadorea</taxon>
        <taxon>Rhabditida</taxon>
        <taxon>Rhabditina</taxon>
        <taxon>Rhabditomorpha</taxon>
        <taxon>Strongyloidea</taxon>
        <taxon>Trichostrongylidae</taxon>
        <taxon>Teladorsagia</taxon>
    </lineage>
</organism>
<dbReference type="AlphaFoldDB" id="A0A2G9UIG9"/>
<dbReference type="InterPro" id="IPR032675">
    <property type="entry name" value="LRR_dom_sf"/>
</dbReference>